<dbReference type="Pfam" id="PF25872">
    <property type="entry name" value="HTH_77"/>
    <property type="match status" value="1"/>
</dbReference>
<dbReference type="CDD" id="cd00093">
    <property type="entry name" value="HTH_XRE"/>
    <property type="match status" value="1"/>
</dbReference>
<accession>A0A0P6Y6Z2</accession>
<proteinExistence type="predicted"/>
<dbReference type="InterPro" id="IPR011990">
    <property type="entry name" value="TPR-like_helical_dom_sf"/>
</dbReference>
<dbReference type="AlphaFoldDB" id="A0A0P6Y6Z2"/>
<dbReference type="InterPro" id="IPR019734">
    <property type="entry name" value="TPR_rpt"/>
</dbReference>
<dbReference type="SMART" id="SM00382">
    <property type="entry name" value="AAA"/>
    <property type="match status" value="1"/>
</dbReference>
<dbReference type="InterPro" id="IPR027417">
    <property type="entry name" value="P-loop_NTPase"/>
</dbReference>
<dbReference type="Proteomes" id="UP000050277">
    <property type="component" value="Unassembled WGS sequence"/>
</dbReference>
<reference evidence="2 3" key="1">
    <citation type="submission" date="2015-07" db="EMBL/GenBank/DDBJ databases">
        <title>Whole genome sequence of Herpetosiphon geysericola DSM 7119.</title>
        <authorList>
            <person name="Hemp J."/>
            <person name="Ward L.M."/>
            <person name="Pace L.A."/>
            <person name="Fischer W.W."/>
        </authorList>
    </citation>
    <scope>NUCLEOTIDE SEQUENCE [LARGE SCALE GENOMIC DNA]</scope>
    <source>
        <strain evidence="2 3">DSM 7119</strain>
    </source>
</reference>
<dbReference type="Pfam" id="PF13424">
    <property type="entry name" value="TPR_12"/>
    <property type="match status" value="1"/>
</dbReference>
<dbReference type="SUPFAM" id="SSF47413">
    <property type="entry name" value="lambda repressor-like DNA-binding domains"/>
    <property type="match status" value="1"/>
</dbReference>
<dbReference type="RefSeq" id="WP_054535765.1">
    <property type="nucleotide sequence ID" value="NZ_LGKP01000025.1"/>
</dbReference>
<dbReference type="SUPFAM" id="SSF48452">
    <property type="entry name" value="TPR-like"/>
    <property type="match status" value="2"/>
</dbReference>
<dbReference type="OrthoDB" id="33864at2"/>
<dbReference type="Pfam" id="PF01381">
    <property type="entry name" value="HTH_3"/>
    <property type="match status" value="1"/>
</dbReference>
<dbReference type="InterPro" id="IPR058852">
    <property type="entry name" value="HTH_77"/>
</dbReference>
<dbReference type="InterPro" id="IPR001387">
    <property type="entry name" value="Cro/C1-type_HTH"/>
</dbReference>
<dbReference type="InterPro" id="IPR049945">
    <property type="entry name" value="AAA_22"/>
</dbReference>
<protein>
    <recommendedName>
        <fullName evidence="1">HTH cro/C1-type domain-containing protein</fullName>
    </recommendedName>
</protein>
<dbReference type="GO" id="GO:0016887">
    <property type="term" value="F:ATP hydrolysis activity"/>
    <property type="evidence" value="ECO:0007669"/>
    <property type="project" value="InterPro"/>
</dbReference>
<dbReference type="InterPro" id="IPR010982">
    <property type="entry name" value="Lambda_DNA-bd_dom_sf"/>
</dbReference>
<dbReference type="STRING" id="70996.SE18_17615"/>
<dbReference type="SMART" id="SM00028">
    <property type="entry name" value="TPR"/>
    <property type="match status" value="7"/>
</dbReference>
<dbReference type="PRINTS" id="PR00364">
    <property type="entry name" value="DISEASERSIST"/>
</dbReference>
<dbReference type="PROSITE" id="PS50943">
    <property type="entry name" value="HTH_CROC1"/>
    <property type="match status" value="1"/>
</dbReference>
<evidence type="ECO:0000259" key="1">
    <source>
        <dbReference type="PROSITE" id="PS50943"/>
    </source>
</evidence>
<dbReference type="Gene3D" id="1.10.260.40">
    <property type="entry name" value="lambda repressor-like DNA-binding domains"/>
    <property type="match status" value="1"/>
</dbReference>
<gene>
    <name evidence="2" type="ORF">SE18_17615</name>
</gene>
<dbReference type="PANTHER" id="PTHR47691">
    <property type="entry name" value="REGULATOR-RELATED"/>
    <property type="match status" value="1"/>
</dbReference>
<evidence type="ECO:0000313" key="2">
    <source>
        <dbReference type="EMBL" id="KPL85449.1"/>
    </source>
</evidence>
<dbReference type="InterPro" id="IPR003593">
    <property type="entry name" value="AAA+_ATPase"/>
</dbReference>
<evidence type="ECO:0000313" key="3">
    <source>
        <dbReference type="Proteomes" id="UP000050277"/>
    </source>
</evidence>
<dbReference type="SUPFAM" id="SSF52540">
    <property type="entry name" value="P-loop containing nucleoside triphosphate hydrolases"/>
    <property type="match status" value="1"/>
</dbReference>
<dbReference type="SMART" id="SM00530">
    <property type="entry name" value="HTH_XRE"/>
    <property type="match status" value="1"/>
</dbReference>
<name>A0A0P6Y6Z2_9CHLR</name>
<sequence>MTKVDASFGMWLKQRRKTLDLTQDELAHLVGCATVTIRKIEANTLKPSSQIAQRLAQCCNVPEAEHTAFVHFARSETTTGPIWTDQTPGAARVNFVVDQAPHNLVDLPNPLIGRELDVAAINERLASEHVRLLTLVGPPGVGKTRLSLQVAAQQLERFRHGVFVVALAPVTNPQDVLSTIAQTLGIKETGIRRSFEDLKQFLYDREILLVLDNFEQVLPAASSIDQLIQACYGLKVLVTSREALRLRRERRFAVAPLALAIPADDDPTTSHSPAVALFIERAQAVNPDFEINQTTLSDISAVCRQLDGLPLSIELIAARSMLLSPKAMLRHLEHQLTVLTSRSADHPQRQRTLREAIRWSVDLLEPSDQQLFMHVGVFPQSCTLDGLAAVGAELPWALDLLDGLNTLADKSLLYTKADQQDETRFEMLNVLREYAREMLQQAGLFIQAAQRHANYYLQLAQTLQADLSQHNHHVAAGDRFERDLFNFRAALEFFFGQKQVEQLVQMATNLADLWYLRGYTGEGRRWLAQAIDQAQTTQTTLEPTLWIETLNAAGYLAYHQGDYGAAAQSFSQSRQLIETANDQVGMARVYNNLGLIAHWQGQYAQSQALLNDSLEIWRTLDLPMAISSLICNLGALQLDRGELSKAAELLDQSKALCQQHQYENRISMVLQHQGKLALYRGDYPTAQRCFSESYSIAEQMSNKTVIGFALMYQGYTALAAGELEQAACYLNKAAQMSQDLGSKHMLCMVLAVQAQLAVEQAQYLIARQLFTQALELGRSMQFGVGIANALRGLALVDCIQGHYAPAIEQINQAIQGYRTIGNPEGLTQALESLAFCLATMGYGSAIGPVVETVEQLRREYGLRRWLNQQARWQFVQQARTQTAQAPEQTAPIVEQLLAQMPALQLHELRT</sequence>
<dbReference type="GO" id="GO:0003677">
    <property type="term" value="F:DNA binding"/>
    <property type="evidence" value="ECO:0007669"/>
    <property type="project" value="InterPro"/>
</dbReference>
<keyword evidence="3" id="KW-1185">Reference proteome</keyword>
<comment type="caution">
    <text evidence="2">The sequence shown here is derived from an EMBL/GenBank/DDBJ whole genome shotgun (WGS) entry which is preliminary data.</text>
</comment>
<dbReference type="Gene3D" id="1.25.40.10">
    <property type="entry name" value="Tetratricopeptide repeat domain"/>
    <property type="match status" value="1"/>
</dbReference>
<dbReference type="EMBL" id="LGKP01000025">
    <property type="protein sequence ID" value="KPL85449.1"/>
    <property type="molecule type" value="Genomic_DNA"/>
</dbReference>
<dbReference type="Gene3D" id="3.40.50.300">
    <property type="entry name" value="P-loop containing nucleotide triphosphate hydrolases"/>
    <property type="match status" value="1"/>
</dbReference>
<organism evidence="2 3">
    <name type="scientific">Herpetosiphon geysericola</name>
    <dbReference type="NCBI Taxonomy" id="70996"/>
    <lineage>
        <taxon>Bacteria</taxon>
        <taxon>Bacillati</taxon>
        <taxon>Chloroflexota</taxon>
        <taxon>Chloroflexia</taxon>
        <taxon>Herpetosiphonales</taxon>
        <taxon>Herpetosiphonaceae</taxon>
        <taxon>Herpetosiphon</taxon>
    </lineage>
</organism>
<dbReference type="PANTHER" id="PTHR47691:SF3">
    <property type="entry name" value="HTH-TYPE TRANSCRIPTIONAL REGULATOR RV0890C-RELATED"/>
    <property type="match status" value="1"/>
</dbReference>
<feature type="domain" description="HTH cro/C1-type" evidence="1">
    <location>
        <begin position="12"/>
        <end position="66"/>
    </location>
</feature>
<dbReference type="Pfam" id="PF13401">
    <property type="entry name" value="AAA_22"/>
    <property type="match status" value="1"/>
</dbReference>